<gene>
    <name evidence="1" type="ORF">SAMN04488239_104208</name>
</gene>
<keyword evidence="2" id="KW-1185">Reference proteome</keyword>
<reference evidence="2" key="1">
    <citation type="submission" date="2016-10" db="EMBL/GenBank/DDBJ databases">
        <authorList>
            <person name="Varghese N."/>
            <person name="Submissions S."/>
        </authorList>
    </citation>
    <scope>NUCLEOTIDE SEQUENCE [LARGE SCALE GENOMIC DNA]</scope>
    <source>
        <strain evidence="2">CGMCC 1.9108</strain>
    </source>
</reference>
<evidence type="ECO:0000313" key="2">
    <source>
        <dbReference type="Proteomes" id="UP000199628"/>
    </source>
</evidence>
<proteinExistence type="predicted"/>
<dbReference type="Proteomes" id="UP000199628">
    <property type="component" value="Unassembled WGS sequence"/>
</dbReference>
<sequence>MLPCFALKTGNRVFQDPANPTVRPTKADHVPVFRRGDTLGHVPIELWTGETINLLFDLGPDHYIPGSKMPMQRITGAQDRTGLISHLRPATHAEDQK</sequence>
<evidence type="ECO:0000313" key="1">
    <source>
        <dbReference type="EMBL" id="SDC94973.1"/>
    </source>
</evidence>
<accession>A0A1G6QRQ9</accession>
<protein>
    <submittedName>
        <fullName evidence="1">Cytochrome c</fullName>
    </submittedName>
</protein>
<dbReference type="AlphaFoldDB" id="A0A1G6QRQ9"/>
<name>A0A1G6QRQ9_9RHOB</name>
<dbReference type="STRING" id="639004.SAMN04488239_104208"/>
<dbReference type="EMBL" id="FMZV01000004">
    <property type="protein sequence ID" value="SDC94973.1"/>
    <property type="molecule type" value="Genomic_DNA"/>
</dbReference>
<organism evidence="1 2">
    <name type="scientific">Ruegeria marina</name>
    <dbReference type="NCBI Taxonomy" id="639004"/>
    <lineage>
        <taxon>Bacteria</taxon>
        <taxon>Pseudomonadati</taxon>
        <taxon>Pseudomonadota</taxon>
        <taxon>Alphaproteobacteria</taxon>
        <taxon>Rhodobacterales</taxon>
        <taxon>Roseobacteraceae</taxon>
        <taxon>Ruegeria</taxon>
    </lineage>
</organism>
<dbReference type="RefSeq" id="WP_093029459.1">
    <property type="nucleotide sequence ID" value="NZ_FMZV01000004.1"/>
</dbReference>